<dbReference type="Proteomes" id="UP000886885">
    <property type="component" value="Chromosome 4A"/>
</dbReference>
<evidence type="ECO:0000313" key="3">
    <source>
        <dbReference type="EMBL" id="KAG6779847.1"/>
    </source>
</evidence>
<evidence type="ECO:0000256" key="2">
    <source>
        <dbReference type="PROSITE-ProRule" id="PRU00708"/>
    </source>
</evidence>
<dbReference type="Pfam" id="PF01535">
    <property type="entry name" value="PPR"/>
    <property type="match status" value="6"/>
</dbReference>
<sequence length="999" mass="112812">MGNKPVKQEREAVSPLAPNRPEFLLKIVPPLDHAYVRWLARDLERIHGFTPRNCRAVTPPDHYVEYMQSHGWLDVNLDDPDLAHLFPRSRVDKELTKVSRKCFPRITTVNGHALCIDPQPIPNDHTSLCQSLVHDLLRRGLLSSAQQVVRRFIASSPTVHDAISAVEFASASGMDLGPGISGELIRTLVDLGHPLSAHEFYHDLVVARGIEPDSNIVNSLVICLAKLGKLDDAVKLFDRHIGSGDCVLSNAACSTILKGFYEQDKFVEAFDYFVRISDANVKLGMWTYNVLIDGLCQQGYVGEAIEVLDIMCRITGLPPTLHMLKTLFYGLCKSGWSIEAEWIFEEMEAQGFFVDKVMYTSLMNAYGKDKKMKMALRVYFRMLKNGYDPDICTCNTLIYGFSKMGLFDKAWVLYNLMNDLGIQPNELTYSIMIHNYCKKGKLDCAMSLLNSMAPCNLTPCVHCYTPIMVTLYKLNRCMEVDEWCERMLESGIVPDHVLFFVLMKNKPKGLGFQLQLCLLMLQAIAKNGCGLDCSSLTNSDNMNSTLALEQEIELLLREIARSDLNLGNVAGGIYVSALCEGGKTEAALDCLENMVNAGCVPLLFTFNSLIKRLFQDGLSEDVKSLIEIMQNWGISPNLETYLIMVNEYCKQEDLALAFGILEQMEEMGLKPNVAIYDCIIACLSQQRRISEAETLFCRMLENGVDPDEVAYMTMINAYARNGKGVKALHLFEMMIKNDIQPKVRSKLTLSCTLLGLVAFAEISLAPRKDGNKRFSIEAHAENKRTGFMPNLYLYNVTVSGFCWVNLIEDAYHQLRLMQEEALLPNEVTFTILIGAHGRAGEIDRAIGLFNRMNADGCSTSDRCTYNTFLKSLCRSGRELDALSLVHTTSKRGFFPNRLAYEKSHHYFCAGHMSIPAFRIFEETVACNLVPCLYRWNLLLYILREEKKLHEAYRASDVMFERGFLPDESVMRFLVETSDEHPLLLVNHVLNKYEQPTLSQ</sequence>
<dbReference type="PROSITE" id="PS51375">
    <property type="entry name" value="PPR"/>
    <property type="match status" value="12"/>
</dbReference>
<dbReference type="NCBIfam" id="TIGR00756">
    <property type="entry name" value="PPR"/>
    <property type="match status" value="11"/>
</dbReference>
<dbReference type="Pfam" id="PF12854">
    <property type="entry name" value="PPR_1"/>
    <property type="match status" value="2"/>
</dbReference>
<dbReference type="AlphaFoldDB" id="A0A8X8A4E6"/>
<feature type="repeat" description="PPR" evidence="2">
    <location>
        <begin position="672"/>
        <end position="706"/>
    </location>
</feature>
<evidence type="ECO:0008006" key="5">
    <source>
        <dbReference type="Google" id="ProtNLM"/>
    </source>
</evidence>
<dbReference type="InterPro" id="IPR050667">
    <property type="entry name" value="PPR-containing_protein"/>
</dbReference>
<comment type="caution">
    <text evidence="3">The sequence shown here is derived from an EMBL/GenBank/DDBJ whole genome shotgun (WGS) entry which is preliminary data.</text>
</comment>
<dbReference type="EMBL" id="JAAWWB010000007">
    <property type="protein sequence ID" value="KAG6779847.1"/>
    <property type="molecule type" value="Genomic_DNA"/>
</dbReference>
<dbReference type="InterPro" id="IPR056895">
    <property type="entry name" value="AtTam9"/>
</dbReference>
<feature type="repeat" description="PPR" evidence="2">
    <location>
        <begin position="790"/>
        <end position="824"/>
    </location>
</feature>
<dbReference type="PANTHER" id="PTHR47939:SF13">
    <property type="entry name" value="OS03G0201400 PROTEIN"/>
    <property type="match status" value="1"/>
</dbReference>
<reference evidence="3" key="1">
    <citation type="journal article" date="2020" name="bioRxiv">
        <title>Hybrid origin of Populus tomentosa Carr. identified through genome sequencing and phylogenomic analysis.</title>
        <authorList>
            <person name="An X."/>
            <person name="Gao K."/>
            <person name="Chen Z."/>
            <person name="Li J."/>
            <person name="Yang X."/>
            <person name="Yang X."/>
            <person name="Zhou J."/>
            <person name="Guo T."/>
            <person name="Zhao T."/>
            <person name="Huang S."/>
            <person name="Miao D."/>
            <person name="Khan W.U."/>
            <person name="Rao P."/>
            <person name="Ye M."/>
            <person name="Lei B."/>
            <person name="Liao W."/>
            <person name="Wang J."/>
            <person name="Ji L."/>
            <person name="Li Y."/>
            <person name="Guo B."/>
            <person name="Mustafa N.S."/>
            <person name="Li S."/>
            <person name="Yun Q."/>
            <person name="Keller S.R."/>
            <person name="Mao J."/>
            <person name="Zhang R."/>
            <person name="Strauss S.H."/>
        </authorList>
    </citation>
    <scope>NUCLEOTIDE SEQUENCE</scope>
    <source>
        <strain evidence="3">GM15</strain>
        <tissue evidence="3">Leaf</tissue>
    </source>
</reference>
<dbReference type="PANTHER" id="PTHR47939">
    <property type="entry name" value="MEMBRANE-ASSOCIATED SALT-INDUCIBLE PROTEIN-LIKE"/>
    <property type="match status" value="1"/>
</dbReference>
<feature type="repeat" description="PPR" evidence="2">
    <location>
        <begin position="602"/>
        <end position="636"/>
    </location>
</feature>
<keyword evidence="1" id="KW-0677">Repeat</keyword>
<evidence type="ECO:0000313" key="4">
    <source>
        <dbReference type="Proteomes" id="UP000886885"/>
    </source>
</evidence>
<feature type="repeat" description="PPR" evidence="2">
    <location>
        <begin position="355"/>
        <end position="389"/>
    </location>
</feature>
<feature type="repeat" description="PPR" evidence="2">
    <location>
        <begin position="284"/>
        <end position="318"/>
    </location>
</feature>
<feature type="repeat" description="PPR" evidence="2">
    <location>
        <begin position="637"/>
        <end position="671"/>
    </location>
</feature>
<protein>
    <recommendedName>
        <fullName evidence="5">Pentatricopeptide repeat-containing protein</fullName>
    </recommendedName>
</protein>
<gene>
    <name evidence="3" type="ORF">POTOM_016248</name>
</gene>
<feature type="repeat" description="PPR" evidence="2">
    <location>
        <begin position="861"/>
        <end position="895"/>
    </location>
</feature>
<proteinExistence type="predicted"/>
<name>A0A8X8A4E6_POPTO</name>
<dbReference type="InterPro" id="IPR002885">
    <property type="entry name" value="PPR_rpt"/>
</dbReference>
<feature type="repeat" description="PPR" evidence="2">
    <location>
        <begin position="390"/>
        <end position="424"/>
    </location>
</feature>
<accession>A0A8X8A4E6</accession>
<keyword evidence="4" id="KW-1185">Reference proteome</keyword>
<dbReference type="OrthoDB" id="185373at2759"/>
<feature type="repeat" description="PPR" evidence="2">
    <location>
        <begin position="825"/>
        <end position="859"/>
    </location>
</feature>
<feature type="repeat" description="PPR" evidence="2">
    <location>
        <begin position="707"/>
        <end position="741"/>
    </location>
</feature>
<dbReference type="Pfam" id="PF13041">
    <property type="entry name" value="PPR_2"/>
    <property type="match status" value="3"/>
</dbReference>
<evidence type="ECO:0000256" key="1">
    <source>
        <dbReference type="ARBA" id="ARBA00022737"/>
    </source>
</evidence>
<organism evidence="3 4">
    <name type="scientific">Populus tomentosa</name>
    <name type="common">Chinese white poplar</name>
    <dbReference type="NCBI Taxonomy" id="118781"/>
    <lineage>
        <taxon>Eukaryota</taxon>
        <taxon>Viridiplantae</taxon>
        <taxon>Streptophyta</taxon>
        <taxon>Embryophyta</taxon>
        <taxon>Tracheophyta</taxon>
        <taxon>Spermatophyta</taxon>
        <taxon>Magnoliopsida</taxon>
        <taxon>eudicotyledons</taxon>
        <taxon>Gunneridae</taxon>
        <taxon>Pentapetalae</taxon>
        <taxon>rosids</taxon>
        <taxon>fabids</taxon>
        <taxon>Malpighiales</taxon>
        <taxon>Salicaceae</taxon>
        <taxon>Saliceae</taxon>
        <taxon>Populus</taxon>
    </lineage>
</organism>
<feature type="repeat" description="PPR" evidence="2">
    <location>
        <begin position="320"/>
        <end position="354"/>
    </location>
</feature>
<feature type="repeat" description="PPR" evidence="2">
    <location>
        <begin position="425"/>
        <end position="459"/>
    </location>
</feature>
<dbReference type="Pfam" id="PF25111">
    <property type="entry name" value="AtTam9"/>
    <property type="match status" value="1"/>
</dbReference>